<name>A0A9P6ZY30_9AGAM</name>
<keyword evidence="2" id="KW-1185">Reference proteome</keyword>
<organism evidence="1 2">
    <name type="scientific">Suillus placidus</name>
    <dbReference type="NCBI Taxonomy" id="48579"/>
    <lineage>
        <taxon>Eukaryota</taxon>
        <taxon>Fungi</taxon>
        <taxon>Dikarya</taxon>
        <taxon>Basidiomycota</taxon>
        <taxon>Agaricomycotina</taxon>
        <taxon>Agaricomycetes</taxon>
        <taxon>Agaricomycetidae</taxon>
        <taxon>Boletales</taxon>
        <taxon>Suillineae</taxon>
        <taxon>Suillaceae</taxon>
        <taxon>Suillus</taxon>
    </lineage>
</organism>
<dbReference type="OrthoDB" id="2691334at2759"/>
<evidence type="ECO:0000313" key="2">
    <source>
        <dbReference type="Proteomes" id="UP000714275"/>
    </source>
</evidence>
<dbReference type="AlphaFoldDB" id="A0A9P6ZY30"/>
<sequence>MEVHIMGNPELAKVSHEKFKFLKNNQNFKAISEVSQVTPIFKASKLRFSWSHPDHVEAVNAVCDGDGWARQMECNVNEWAREMGVMGTSGLRVQGAMETSGPGADVFWMDWHLEKFERKIPSSADEVMGPDCVEDHGRGWGFGRG</sequence>
<accession>A0A9P6ZY30</accession>
<gene>
    <name evidence="1" type="ORF">EV702DRAFT_1044159</name>
</gene>
<dbReference type="EMBL" id="JABBWD010000014">
    <property type="protein sequence ID" value="KAG1778701.1"/>
    <property type="molecule type" value="Genomic_DNA"/>
</dbReference>
<comment type="caution">
    <text evidence="1">The sequence shown here is derived from an EMBL/GenBank/DDBJ whole genome shotgun (WGS) entry which is preliminary data.</text>
</comment>
<protein>
    <submittedName>
        <fullName evidence="1">Uncharacterized protein</fullName>
    </submittedName>
</protein>
<evidence type="ECO:0000313" key="1">
    <source>
        <dbReference type="EMBL" id="KAG1778701.1"/>
    </source>
</evidence>
<reference evidence="1" key="1">
    <citation type="journal article" date="2020" name="New Phytol.">
        <title>Comparative genomics reveals dynamic genome evolution in host specialist ectomycorrhizal fungi.</title>
        <authorList>
            <person name="Lofgren L.A."/>
            <person name="Nguyen N.H."/>
            <person name="Vilgalys R."/>
            <person name="Ruytinx J."/>
            <person name="Liao H.L."/>
            <person name="Branco S."/>
            <person name="Kuo A."/>
            <person name="LaButti K."/>
            <person name="Lipzen A."/>
            <person name="Andreopoulos W."/>
            <person name="Pangilinan J."/>
            <person name="Riley R."/>
            <person name="Hundley H."/>
            <person name="Na H."/>
            <person name="Barry K."/>
            <person name="Grigoriev I.V."/>
            <person name="Stajich J.E."/>
            <person name="Kennedy P.G."/>
        </authorList>
    </citation>
    <scope>NUCLEOTIDE SEQUENCE</scope>
    <source>
        <strain evidence="1">DOB743</strain>
    </source>
</reference>
<proteinExistence type="predicted"/>
<dbReference type="Proteomes" id="UP000714275">
    <property type="component" value="Unassembled WGS sequence"/>
</dbReference>